<dbReference type="RefSeq" id="WP_155737872.1">
    <property type="nucleotide sequence ID" value="NZ_CP050951.1"/>
</dbReference>
<evidence type="ECO:0000313" key="2">
    <source>
        <dbReference type="EMBL" id="QJQ11298.1"/>
    </source>
</evidence>
<accession>A0AAP9N145</accession>
<name>A0AAP9N145_PSEPU</name>
<gene>
    <name evidence="2" type="ORF">A3L25_018335</name>
</gene>
<proteinExistence type="predicted"/>
<feature type="transmembrane region" description="Helical" evidence="1">
    <location>
        <begin position="12"/>
        <end position="30"/>
    </location>
</feature>
<keyword evidence="1" id="KW-1133">Transmembrane helix</keyword>
<organism evidence="2 3">
    <name type="scientific">Pseudomonas putida</name>
    <name type="common">Arthrobacter siderocapsulatus</name>
    <dbReference type="NCBI Taxonomy" id="303"/>
    <lineage>
        <taxon>Bacteria</taxon>
        <taxon>Pseudomonadati</taxon>
        <taxon>Pseudomonadota</taxon>
        <taxon>Gammaproteobacteria</taxon>
        <taxon>Pseudomonadales</taxon>
        <taxon>Pseudomonadaceae</taxon>
        <taxon>Pseudomonas</taxon>
    </lineage>
</organism>
<feature type="transmembrane region" description="Helical" evidence="1">
    <location>
        <begin position="80"/>
        <end position="99"/>
    </location>
</feature>
<evidence type="ECO:0000313" key="3">
    <source>
        <dbReference type="Proteomes" id="UP000076857"/>
    </source>
</evidence>
<feature type="transmembrane region" description="Helical" evidence="1">
    <location>
        <begin position="50"/>
        <end position="68"/>
    </location>
</feature>
<dbReference type="EMBL" id="CP050951">
    <property type="protein sequence ID" value="QJQ11298.1"/>
    <property type="molecule type" value="Genomic_DNA"/>
</dbReference>
<keyword evidence="1" id="KW-0812">Transmembrane</keyword>
<dbReference type="Proteomes" id="UP000076857">
    <property type="component" value="Chromosome"/>
</dbReference>
<protein>
    <submittedName>
        <fullName evidence="2">Uncharacterized protein</fullName>
    </submittedName>
</protein>
<reference evidence="2 3" key="1">
    <citation type="submission" date="2016-04" db="EMBL/GenBank/DDBJ databases">
        <authorList>
            <person name="Qiu J."/>
        </authorList>
    </citation>
    <scope>NUCLEOTIDE SEQUENCE [LARGE SCALE GENOMIC DNA]</scope>
    <source>
        <strain evidence="2 3">JQ581</strain>
    </source>
</reference>
<reference evidence="2 3" key="2">
    <citation type="submission" date="2020-04" db="EMBL/GenBank/DDBJ databases">
        <title>Complete genome sequence of Pseudomonas putida strain JQ581.</title>
        <authorList>
            <person name="Mu Y."/>
        </authorList>
    </citation>
    <scope>NUCLEOTIDE SEQUENCE [LARGE SCALE GENOMIC DNA]</scope>
    <source>
        <strain evidence="2 3">JQ581</strain>
    </source>
</reference>
<evidence type="ECO:0000256" key="1">
    <source>
        <dbReference type="SAM" id="Phobius"/>
    </source>
</evidence>
<sequence>MLKRINAVMDRMMAQVLAASAWIAYTWVVMIVCTQGRTWLASSDSDGNTGLKLALLGAALILAFPRITDRIGLPRSRLLSSLRTVIVVVLLIFGGTTMIDHSADKTQLDIVEIADEKMRFEEKLRLQAIAASEREVASIEGSNSRSLTYMECVQRGIQWFKEIGSYPALSNGENATSVAKNRCLNTNSAFGPW</sequence>
<keyword evidence="1" id="KW-0472">Membrane</keyword>
<dbReference type="AlphaFoldDB" id="A0AAP9N145"/>